<name>A0A1M6V9Q2_9BACL</name>
<protein>
    <submittedName>
        <fullName evidence="1">Uncharacterized protein</fullName>
    </submittedName>
</protein>
<proteinExistence type="predicted"/>
<dbReference type="AlphaFoldDB" id="A0A1M6V9Q2"/>
<accession>A0A1M6V9Q2</accession>
<dbReference type="Proteomes" id="UP000184016">
    <property type="component" value="Unassembled WGS sequence"/>
</dbReference>
<gene>
    <name evidence="1" type="ORF">SAMN05443507_12252</name>
</gene>
<keyword evidence="2" id="KW-1185">Reference proteome</keyword>
<evidence type="ECO:0000313" key="1">
    <source>
        <dbReference type="EMBL" id="SHK78178.1"/>
    </source>
</evidence>
<dbReference type="STRING" id="1830138.SAMN05443507_12252"/>
<reference evidence="2" key="1">
    <citation type="submission" date="2016-11" db="EMBL/GenBank/DDBJ databases">
        <authorList>
            <person name="Varghese N."/>
            <person name="Submissions S."/>
        </authorList>
    </citation>
    <scope>NUCLEOTIDE SEQUENCE [LARGE SCALE GENOMIC DNA]</scope>
    <source>
        <strain evidence="2">USBA-503</strain>
    </source>
</reference>
<evidence type="ECO:0000313" key="2">
    <source>
        <dbReference type="Proteomes" id="UP000184016"/>
    </source>
</evidence>
<dbReference type="EMBL" id="FRAF01000022">
    <property type="protein sequence ID" value="SHK78178.1"/>
    <property type="molecule type" value="Genomic_DNA"/>
</dbReference>
<organism evidence="1 2">
    <name type="scientific">Alicyclobacillus tolerans</name>
    <dbReference type="NCBI Taxonomy" id="90970"/>
    <lineage>
        <taxon>Bacteria</taxon>
        <taxon>Bacillati</taxon>
        <taxon>Bacillota</taxon>
        <taxon>Bacilli</taxon>
        <taxon>Bacillales</taxon>
        <taxon>Alicyclobacillaceae</taxon>
        <taxon>Alicyclobacillus</taxon>
    </lineage>
</organism>
<sequence>MSDMKLGVNIEYEGKNYDILELPSEAFTSLIPGLTVEQFQHLDKMFQPYWHDPTVRRNHILQFAAEILGTSLDYLFMNQETVRFTKHDVEEYIEHYTKQGNRPS</sequence>